<feature type="domain" description="FAS1" evidence="2">
    <location>
        <begin position="1702"/>
        <end position="1840"/>
    </location>
</feature>
<feature type="region of interest" description="Disordered" evidence="1">
    <location>
        <begin position="728"/>
        <end position="749"/>
    </location>
</feature>
<feature type="compositionally biased region" description="Basic and acidic residues" evidence="1">
    <location>
        <begin position="2831"/>
        <end position="2840"/>
    </location>
</feature>
<dbReference type="FunFam" id="2.30.180.10:FF:000032">
    <property type="entry name" value="Fasciclin domain-containing protein, putative"/>
    <property type="match status" value="2"/>
</dbReference>
<dbReference type="SMART" id="SM00554">
    <property type="entry name" value="FAS1"/>
    <property type="match status" value="7"/>
</dbReference>
<feature type="region of interest" description="Disordered" evidence="1">
    <location>
        <begin position="1024"/>
        <end position="1050"/>
    </location>
</feature>
<feature type="compositionally biased region" description="Acidic residues" evidence="1">
    <location>
        <begin position="2887"/>
        <end position="2898"/>
    </location>
</feature>
<feature type="compositionally biased region" description="Polar residues" evidence="1">
    <location>
        <begin position="1"/>
        <end position="14"/>
    </location>
</feature>
<dbReference type="PANTHER" id="PTHR10900">
    <property type="entry name" value="PERIOSTIN-RELATED"/>
    <property type="match status" value="1"/>
</dbReference>
<proteinExistence type="predicted"/>
<dbReference type="SUPFAM" id="SSF82153">
    <property type="entry name" value="FAS1 domain"/>
    <property type="match status" value="7"/>
</dbReference>
<dbReference type="PROSITE" id="PS50213">
    <property type="entry name" value="FAS1"/>
    <property type="match status" value="8"/>
</dbReference>
<feature type="compositionally biased region" description="Basic and acidic residues" evidence="1">
    <location>
        <begin position="2911"/>
        <end position="2936"/>
    </location>
</feature>
<feature type="compositionally biased region" description="Acidic residues" evidence="1">
    <location>
        <begin position="2953"/>
        <end position="2988"/>
    </location>
</feature>
<comment type="caution">
    <text evidence="3">The sequence shown here is derived from an EMBL/GenBank/DDBJ whole genome shotgun (WGS) entry which is preliminary data.</text>
</comment>
<dbReference type="InterPro" id="IPR050904">
    <property type="entry name" value="Adhesion/Biosynth-related"/>
</dbReference>
<dbReference type="InterPro" id="IPR036378">
    <property type="entry name" value="FAS1_dom_sf"/>
</dbReference>
<feature type="domain" description="FAS1" evidence="2">
    <location>
        <begin position="1998"/>
        <end position="2147"/>
    </location>
</feature>
<dbReference type="EMBL" id="CAICTM010000194">
    <property type="protein sequence ID" value="CAB9504379.1"/>
    <property type="molecule type" value="Genomic_DNA"/>
</dbReference>
<gene>
    <name evidence="3" type="ORF">SEMRO_195_G083190.1</name>
</gene>
<feature type="region of interest" description="Disordered" evidence="1">
    <location>
        <begin position="3152"/>
        <end position="3307"/>
    </location>
</feature>
<protein>
    <submittedName>
        <fullName evidence="3">Beta-induced protein ig-h3</fullName>
    </submittedName>
</protein>
<feature type="domain" description="FAS1" evidence="2">
    <location>
        <begin position="751"/>
        <end position="880"/>
    </location>
</feature>
<organism evidence="3 4">
    <name type="scientific">Seminavis robusta</name>
    <dbReference type="NCBI Taxonomy" id="568900"/>
    <lineage>
        <taxon>Eukaryota</taxon>
        <taxon>Sar</taxon>
        <taxon>Stramenopiles</taxon>
        <taxon>Ochrophyta</taxon>
        <taxon>Bacillariophyta</taxon>
        <taxon>Bacillariophyceae</taxon>
        <taxon>Bacillariophycidae</taxon>
        <taxon>Naviculales</taxon>
        <taxon>Naviculaceae</taxon>
        <taxon>Seminavis</taxon>
    </lineage>
</organism>
<dbReference type="Proteomes" id="UP001153069">
    <property type="component" value="Unassembled WGS sequence"/>
</dbReference>
<evidence type="ECO:0000256" key="1">
    <source>
        <dbReference type="SAM" id="MobiDB-lite"/>
    </source>
</evidence>
<dbReference type="PANTHER" id="PTHR10900:SF77">
    <property type="entry name" value="FI19380P1"/>
    <property type="match status" value="1"/>
</dbReference>
<evidence type="ECO:0000313" key="3">
    <source>
        <dbReference type="EMBL" id="CAB9504379.1"/>
    </source>
</evidence>
<feature type="compositionally biased region" description="Basic and acidic residues" evidence="1">
    <location>
        <begin position="2871"/>
        <end position="2883"/>
    </location>
</feature>
<feature type="region of interest" description="Disordered" evidence="1">
    <location>
        <begin position="1383"/>
        <end position="1403"/>
    </location>
</feature>
<evidence type="ECO:0000313" key="4">
    <source>
        <dbReference type="Proteomes" id="UP001153069"/>
    </source>
</evidence>
<feature type="domain" description="FAS1" evidence="2">
    <location>
        <begin position="1866"/>
        <end position="1996"/>
    </location>
</feature>
<feature type="domain" description="FAS1" evidence="2">
    <location>
        <begin position="1407"/>
        <end position="1552"/>
    </location>
</feature>
<feature type="compositionally biased region" description="Polar residues" evidence="1">
    <location>
        <begin position="2806"/>
        <end position="2820"/>
    </location>
</feature>
<dbReference type="InterPro" id="IPR000782">
    <property type="entry name" value="FAS1_domain"/>
</dbReference>
<feature type="domain" description="FAS1" evidence="2">
    <location>
        <begin position="2153"/>
        <end position="2281"/>
    </location>
</feature>
<name>A0A9N8DR22_9STRA</name>
<feature type="domain" description="FAS1" evidence="2">
    <location>
        <begin position="886"/>
        <end position="1017"/>
    </location>
</feature>
<feature type="region of interest" description="Disordered" evidence="1">
    <location>
        <begin position="2781"/>
        <end position="3075"/>
    </location>
</feature>
<keyword evidence="4" id="KW-1185">Reference proteome</keyword>
<feature type="compositionally biased region" description="Basic and acidic residues" evidence="1">
    <location>
        <begin position="3221"/>
        <end position="3239"/>
    </location>
</feature>
<evidence type="ECO:0000259" key="2">
    <source>
        <dbReference type="PROSITE" id="PS50213"/>
    </source>
</evidence>
<accession>A0A9N8DR22</accession>
<sequence length="3307" mass="359530">MKSTSATSPDTVGNSLRRGGSMGSIRRSRRRGMGSMGSIHMGMFLLVVTLLLGIHVVPCTGIWFTNEFNEKAGPCLSDSNVIGYKHIYDVMSDLEYEQIRLEAGEASRAPYVIPLCPRMRYLMEEQALEIILNEDITVACGELGQSSDQCVLEGGSGDYQLFIPPTYSRNVYVQGITFSQFPHSAIVARGDSDAVLYMKDTVFTNGTSVGSDIVDLAPPNDTALAAMSIAATRTTVQNHFGTPPGIFSNRQGSLYLEDLTLGDKGDSVVCDDHIVYTERANGYGSLNFRGTLEATGQTGNFGNYAPRIFVIRGTDGVEPGTHYFTDMNVVANQQLQFEVFLEIRGDKEQAIWTNVTVSNITMQADGVLVHAMNQSMVSISGGPSSSGGLTVEDSVNMGTILQASSLATVKASDVQVRRTTAKPDRIRVSSVLMASIGGTILAERFDVSDVRDFTSIYMAECGSVLQVLSACLSQATVEYIGFLDAESFPVMVENYVETGSISGLVQCAEEPSLSIFKPDPGSVCLGSTVPCTGTCLPTFRETTTCQPHDASLGLEFEATDSFDVRDCSASSAEQEDKILRFNLRFSIFSDTDFFELFKDDIDGVICQTQYWLSQLMQNATGSKSVYVQATEIDWGHYKEADEPLHLNFTAQLEDAASETDDVDWLDSQQILNEVERLGEEGWKRYLVDYVWKAEPLGQNVFANANQVFYDLLMREPVQGTLEEAECPATVAPTAAPSSSSSADSSSLDPSLTSVVDAVALYAEAETMLEKLVLSGVDSQLRTAGPFTLLVPTNEAFEKAYRPELDTEEYKHHLVDLLGYHVVEGLYVSSFITEDMKALTINGESINVTSIDPTMINGEATVIAADVLADNGVAHMIDELLLPRSFTMDMISAVTMHPDLTILLELLIPDLVETLQGTGPFTLFAPTDAAFRSLNPDVLMLLQTDEALREDVNALLSHHVANGIWVAGELQIESELQMLSGNTTMISNNPSLMIGSAQLRDTDILVTNGVIHIIDSVLLMGNATGSNSTGEDDDDSIGGPGGNINSSSPDWPFGPNYMDLSELDPMSDYNLSFSLFSGKESPASWADVNALMCQVNSFYTFHLRRMLNDATIFVKAVFIDFYFNDDGAGSDVEDIVVTFTAFAYFGDEEHTQVDADDVFQAMKLSADDLQNFREEFIWKSEPEQENIFYHTESLAIEAGVNNPINDNAMLVEASGCILPPEDEGAILSPNGPAVPDGGLGGDAKSTNIAVAFRVSNVENIKTSDDIKAAGLEDSFPVFVSELVNDMTAGSSALRGGRSLRVVPIPGTATIERVLEFDCPANVLPGLTCHEVLAAYDLLMSSDEDENTVNNEYTDATNLAVYDGTYNNVLQRVNPDTPLYIGIMTSEDQIPPGSDTAPGSGNNETEANVTSVVDILAGEEDFSALLAAMAATELDVFLEEMENVTLFAPQNAGFETLDMQRLTKLEYRPHLIDLLGYHVLPNEIPTDDLVLSFSMVALNGETVNVTSVSSRMLSELARPDTGGQDGIKLNYRATIVLADLEAENGVVHGLDSVLLPFSYRYDAMGAAFDLNYFSTLATLVSNADLLEMFQQPGPFTIFAPRNEALSSLSSDEYAELDSNPSALLEMLKGHVSTGVITSQDLYDGMVITMISGETHEVKLSPSPMIGSAQLRETDILVTNGVIHSIDNLARSPTSSESDETEPSADTVWDVIGGASNLQLFRSGLESTNVDKLLQQDTMDFTVFGPPDEAVQNDEALKFYSENLNSWIGHATDIFEHHIMVGLALTERGIWEDTVSEMFTTVTASCASSLLVNRRTQEIGGQSIVVADMSAANGVVHEMSGLLNVEWRRKSILQFLEEPYVTCMRTQGFLSRFRRLQDSFSFDNVIQALSSPSTQLDQSLSVGFAPNGSTFVAPSDVAFVDSGVPDDVDDVLLYHHVVDSNIYMEDLTSSFMGARKTAHPFADVLVTVDEWWTMRYNDVEVQEEYLAQNGVIHVINQLLVPPTMVEMLNFTTNFTDLKVSFLVDCFQSSSFDAANLATSLGYGPEQRFTLLAPLDGAFDAYFWGGEEKERFLSPLWSRHVDAVLLNLLIAQPYTKEDLDRELASEWSFILESLGGSIHTVYNRTNIGWGKSPNEAPSALDGVIHFVESLEFPASLTSDAVSLLWNFNNTSRFSELVFSGDLYDAISKVAPLTLLAPTDAAFDGRYTSAEIVSLLENHMFEAMLFKDQLKQMDGEYIVSLNGKKWWIETDGDSVSLRSADGPIVELGGGDHLFRTGVMHFVDSFIVEASDLPPTVSPTENPLGASGQNCSACDGDIVTTNSLPGGVSCSFWEYEVSQLDAASEECLLERAVGSTACGCVSTGSEEKCSLCADGDIDSSRVLPDAHGLTCGSLQGMDDVDGVACDILKEKYAAWCGCPDSKPPRCSFCQSGEHTAQPFPSITAVTMNYRLFGHLGAPDCDGFGNFYSVQTEDSCSDIDNVLYRDFPFDMRAWCRCTGETAPKACGEDFCPPGTELQESLVPGSEHGLNVTCQELSDLFPYVRDETVCDDARDTAKQCCLPASGPVGGEAAGGVNDTNPPMKLTTSFLAFDQEGQRTARDLAAPASVETVNTAFDKFMIDVVANTEATQRHLLQAPSNRRLAVSLVPGSSVLYGVSDVSCADYDGVPEKSSCQMVFAQYELILQDEDPKEVEKKYDEATQKAIEQGKLQQYLSQTDPNYPFKVAAVTDEPEASSDKMPWWVILFIVLASVFGVCGLCCIGGYFMSGPVRPKQNDDDIEAPLLEATAVHVTSDRVKPEQQEPSDGQDERTPTGEDSSVTPLDQNNLQREVVDDDYDEDVNRIARVEDQAGDDSSDEDGRDEPWGEDDGSWEDGDETYDEAHNVRLNKSEVAEVVSDEEDDLDDGDGQSWEHGDDDDEQQPRENPDLDQRDKEPNQDNEGEHQNRNAAFEVNDASQHGEELMQDEEAQAMDVVDDEEEHPAEEAQTMDEDKEEQPADADIGMVSEGSDHDSNIDGGMAETWDDEDVEQPTGEEGVVTPTDEQVGTSPDDEKEARSPTASPETEVFDANDSPRSDGNAVEELRAPAEPLPHMEQTAGEPAAVAVAQTNIDGAGEEPTGMPADTMIARVDSEDTDLDGFDEEGLGIAKLRSELAEIDRRAATSFASESLGPSSMIVEPDEEDVKLPASPRVNANSNKDSMQPDGDVNWVSLHEELAGDEAPQSIFDTFPAEEARQRELEAGESQPHESEEGGEQIPSNGGAGKQVSSFDTAGNPAHSSEGGDFDVLPNETENDFSSPTPQNEAVGTQVVADEDAIHA</sequence>
<feature type="domain" description="FAS1" evidence="2">
    <location>
        <begin position="1558"/>
        <end position="1687"/>
    </location>
</feature>
<feature type="compositionally biased region" description="Polar residues" evidence="1">
    <location>
        <begin position="3283"/>
        <end position="3294"/>
    </location>
</feature>
<feature type="region of interest" description="Disordered" evidence="1">
    <location>
        <begin position="1"/>
        <end position="29"/>
    </location>
</feature>
<dbReference type="Pfam" id="PF02469">
    <property type="entry name" value="Fasciclin"/>
    <property type="match status" value="7"/>
</dbReference>
<feature type="compositionally biased region" description="Acidic residues" evidence="1">
    <location>
        <begin position="2841"/>
        <end position="2870"/>
    </location>
</feature>
<dbReference type="Gene3D" id="2.30.180.10">
    <property type="entry name" value="FAS1 domain"/>
    <property type="match status" value="7"/>
</dbReference>
<dbReference type="OrthoDB" id="286301at2759"/>
<reference evidence="3" key="1">
    <citation type="submission" date="2020-06" db="EMBL/GenBank/DDBJ databases">
        <authorList>
            <consortium name="Plant Systems Biology data submission"/>
        </authorList>
    </citation>
    <scope>NUCLEOTIDE SEQUENCE</scope>
    <source>
        <strain evidence="3">D6</strain>
    </source>
</reference>